<dbReference type="EMBL" id="OOIN01000030">
    <property type="protein sequence ID" value="SPO29800.1"/>
    <property type="molecule type" value="Genomic_DNA"/>
</dbReference>
<evidence type="ECO:0000256" key="1">
    <source>
        <dbReference type="SAM" id="MobiDB-lite"/>
    </source>
</evidence>
<proteinExistence type="predicted"/>
<name>A0A5C3EHP0_9BASI</name>
<reference evidence="3 4" key="1">
    <citation type="submission" date="2018-03" db="EMBL/GenBank/DDBJ databases">
        <authorList>
            <person name="Guldener U."/>
        </authorList>
    </citation>
    <scope>NUCLEOTIDE SEQUENCE [LARGE SCALE GENOMIC DNA]</scope>
    <source>
        <strain evidence="3 4">NBRC100155</strain>
    </source>
</reference>
<evidence type="ECO:0000313" key="3">
    <source>
        <dbReference type="EMBL" id="SPO29800.1"/>
    </source>
</evidence>
<accession>A0A5C3EHP0</accession>
<dbReference type="Proteomes" id="UP000324022">
    <property type="component" value="Unassembled WGS sequence"/>
</dbReference>
<evidence type="ECO:0000313" key="4">
    <source>
        <dbReference type="Proteomes" id="UP000324022"/>
    </source>
</evidence>
<evidence type="ECO:0000313" key="2">
    <source>
        <dbReference type="EMBL" id="SPO29798.1"/>
    </source>
</evidence>
<organism evidence="3 4">
    <name type="scientific">Ustilago trichophora</name>
    <dbReference type="NCBI Taxonomy" id="86804"/>
    <lineage>
        <taxon>Eukaryota</taxon>
        <taxon>Fungi</taxon>
        <taxon>Dikarya</taxon>
        <taxon>Basidiomycota</taxon>
        <taxon>Ustilaginomycotina</taxon>
        <taxon>Ustilaginomycetes</taxon>
        <taxon>Ustilaginales</taxon>
        <taxon>Ustilaginaceae</taxon>
        <taxon>Ustilago</taxon>
    </lineage>
</organism>
<feature type="compositionally biased region" description="Acidic residues" evidence="1">
    <location>
        <begin position="34"/>
        <end position="46"/>
    </location>
</feature>
<protein>
    <recommendedName>
        <fullName evidence="5">Zn(2)-C6 fungal-type domain-containing protein</fullName>
    </recommendedName>
</protein>
<gene>
    <name evidence="2" type="ORF">UTRI_10281</name>
    <name evidence="3" type="ORF">UTRI_10283</name>
</gene>
<dbReference type="EMBL" id="OOIN01000030">
    <property type="protein sequence ID" value="SPO29798.1"/>
    <property type="molecule type" value="Genomic_DNA"/>
</dbReference>
<feature type="region of interest" description="Disordered" evidence="1">
    <location>
        <begin position="1"/>
        <end position="58"/>
    </location>
</feature>
<dbReference type="AlphaFoldDB" id="A0A5C3EHP0"/>
<evidence type="ECO:0008006" key="5">
    <source>
        <dbReference type="Google" id="ProtNLM"/>
    </source>
</evidence>
<sequence>MPYNSDDESNCSSDVADPGSRVYYDTPSEASNDFGEEEVRETDSDGGSEVSSIDGSSEAEVETLLQSVGFDEEEVDNAGNGAEDEVTLICKFCRDNKLVCKLARLEMNTKSLKCTNCKVRHRPCTLDFSVRSKNARIAKQEEQYNKGKLDAINDEFRSTIARMRGDTNTSKLVTALKSHITHLEKQLEIKRTLDEVNMAICVRFTCAYRDHNAMVLENTAQLVENLHFERILGNDMVRLNDSINDFTENFNFDFESDKDENVDELNDESS</sequence>
<keyword evidence="4" id="KW-1185">Reference proteome</keyword>